<dbReference type="Pfam" id="PF00672">
    <property type="entry name" value="HAMP"/>
    <property type="match status" value="1"/>
</dbReference>
<feature type="transmembrane region" description="Helical" evidence="11">
    <location>
        <begin position="12"/>
        <end position="30"/>
    </location>
</feature>
<dbReference type="eggNOG" id="COG2205">
    <property type="taxonomic scope" value="Bacteria"/>
</dbReference>
<evidence type="ECO:0000256" key="10">
    <source>
        <dbReference type="ARBA" id="ARBA00023136"/>
    </source>
</evidence>
<dbReference type="KEGG" id="sri:SELR_27560"/>
<accession>I0GUM7</accession>
<dbReference type="PANTHER" id="PTHR45436">
    <property type="entry name" value="SENSOR HISTIDINE KINASE YKOH"/>
    <property type="match status" value="1"/>
</dbReference>
<dbReference type="EC" id="2.7.13.3" evidence="3"/>
<protein>
    <recommendedName>
        <fullName evidence="3">histidine kinase</fullName>
        <ecNumber evidence="3">2.7.13.3</ecNumber>
    </recommendedName>
</protein>
<evidence type="ECO:0000256" key="1">
    <source>
        <dbReference type="ARBA" id="ARBA00000085"/>
    </source>
</evidence>
<dbReference type="Gene3D" id="1.10.287.130">
    <property type="match status" value="1"/>
</dbReference>
<dbReference type="InterPro" id="IPR036890">
    <property type="entry name" value="HATPase_C_sf"/>
</dbReference>
<dbReference type="RefSeq" id="WP_014425881.1">
    <property type="nucleotide sequence ID" value="NC_017068.1"/>
</dbReference>
<evidence type="ECO:0000256" key="6">
    <source>
        <dbReference type="ARBA" id="ARBA00022692"/>
    </source>
</evidence>
<sequence>MNKWQSIRLKLAGGTFLLLAITVCSLIVLMNGQMERAFHDFLQLHFPAAAAQDTAEVMFLQSVHQSLWWVGLFFIVLGLAASYLLATSITKPLRRLTEAAKEIGRGNFNQQLPASAHDEVGQLTQVFNQMAEDLSRNEKSRREFFAGIAHELRTPLAILQGNLENISSGVTPPEPEIIFSMQEEVMRLSRLVTDLRDLSLAEIRELKLHREPTDLGQLALQLGQFMQPLFDEAGQKLLLEIADNLPSVSVDQDRMRQVIGNLLANASRYSGPGSTVQLKIHQEGPSLRIAIQDNGPGIPEEDMPHIFEQFYRGEKSRSRKNGGSGIGLALARRYVEIHGGTIKAENLPGGGVRFVILIAGFG</sequence>
<dbReference type="InterPro" id="IPR050428">
    <property type="entry name" value="TCS_sensor_his_kinase"/>
</dbReference>
<dbReference type="GO" id="GO:0005886">
    <property type="term" value="C:plasma membrane"/>
    <property type="evidence" value="ECO:0007669"/>
    <property type="project" value="TreeGrafter"/>
</dbReference>
<dbReference type="Gene3D" id="6.10.340.10">
    <property type="match status" value="1"/>
</dbReference>
<evidence type="ECO:0000256" key="9">
    <source>
        <dbReference type="ARBA" id="ARBA00023012"/>
    </source>
</evidence>
<gene>
    <name evidence="14" type="primary">baeS</name>
    <name evidence="14" type="ordered locus">SELR_27560</name>
</gene>
<evidence type="ECO:0000256" key="7">
    <source>
        <dbReference type="ARBA" id="ARBA00022777"/>
    </source>
</evidence>
<dbReference type="CDD" id="cd00075">
    <property type="entry name" value="HATPase"/>
    <property type="match status" value="1"/>
</dbReference>
<comment type="subcellular location">
    <subcellularLocation>
        <location evidence="2">Membrane</location>
    </subcellularLocation>
</comment>
<evidence type="ECO:0000256" key="11">
    <source>
        <dbReference type="SAM" id="Phobius"/>
    </source>
</evidence>
<keyword evidence="5 14" id="KW-0808">Transferase</keyword>
<dbReference type="Gene3D" id="3.30.565.10">
    <property type="entry name" value="Histidine kinase-like ATPase, C-terminal domain"/>
    <property type="match status" value="1"/>
</dbReference>
<dbReference type="HOGENOM" id="CLU_000445_89_3_9"/>
<dbReference type="InterPro" id="IPR005467">
    <property type="entry name" value="His_kinase_dom"/>
</dbReference>
<dbReference type="InterPro" id="IPR004358">
    <property type="entry name" value="Sig_transdc_His_kin-like_C"/>
</dbReference>
<dbReference type="SUPFAM" id="SSF158472">
    <property type="entry name" value="HAMP domain-like"/>
    <property type="match status" value="1"/>
</dbReference>
<dbReference type="PROSITE" id="PS50885">
    <property type="entry name" value="HAMP"/>
    <property type="match status" value="1"/>
</dbReference>
<evidence type="ECO:0000256" key="8">
    <source>
        <dbReference type="ARBA" id="ARBA00022989"/>
    </source>
</evidence>
<keyword evidence="8 11" id="KW-1133">Transmembrane helix</keyword>
<dbReference type="InterPro" id="IPR003594">
    <property type="entry name" value="HATPase_dom"/>
</dbReference>
<evidence type="ECO:0000313" key="14">
    <source>
        <dbReference type="EMBL" id="BAL84464.1"/>
    </source>
</evidence>
<dbReference type="InterPro" id="IPR036097">
    <property type="entry name" value="HisK_dim/P_sf"/>
</dbReference>
<dbReference type="CDD" id="cd00082">
    <property type="entry name" value="HisKA"/>
    <property type="match status" value="1"/>
</dbReference>
<dbReference type="SUPFAM" id="SSF55874">
    <property type="entry name" value="ATPase domain of HSP90 chaperone/DNA topoisomerase II/histidine kinase"/>
    <property type="match status" value="1"/>
</dbReference>
<dbReference type="FunFam" id="3.30.565.10:FF:000006">
    <property type="entry name" value="Sensor histidine kinase WalK"/>
    <property type="match status" value="1"/>
</dbReference>
<dbReference type="InterPro" id="IPR003661">
    <property type="entry name" value="HisK_dim/P_dom"/>
</dbReference>
<feature type="domain" description="Histidine kinase" evidence="12">
    <location>
        <begin position="147"/>
        <end position="362"/>
    </location>
</feature>
<comment type="catalytic activity">
    <reaction evidence="1">
        <text>ATP + protein L-histidine = ADP + protein N-phospho-L-histidine.</text>
        <dbReference type="EC" id="2.7.13.3"/>
    </reaction>
</comment>
<evidence type="ECO:0000259" key="12">
    <source>
        <dbReference type="PROSITE" id="PS50109"/>
    </source>
</evidence>
<evidence type="ECO:0000256" key="2">
    <source>
        <dbReference type="ARBA" id="ARBA00004370"/>
    </source>
</evidence>
<dbReference type="AlphaFoldDB" id="I0GUM7"/>
<dbReference type="SUPFAM" id="SSF47384">
    <property type="entry name" value="Homodimeric domain of signal transducing histidine kinase"/>
    <property type="match status" value="1"/>
</dbReference>
<dbReference type="EMBL" id="AP012292">
    <property type="protein sequence ID" value="BAL84464.1"/>
    <property type="molecule type" value="Genomic_DNA"/>
</dbReference>
<dbReference type="PATRIC" id="fig|927704.6.peg.2844"/>
<proteinExistence type="predicted"/>
<evidence type="ECO:0000256" key="4">
    <source>
        <dbReference type="ARBA" id="ARBA00022553"/>
    </source>
</evidence>
<dbReference type="PANTHER" id="PTHR45436:SF5">
    <property type="entry name" value="SENSOR HISTIDINE KINASE TRCS"/>
    <property type="match status" value="1"/>
</dbReference>
<keyword evidence="6 11" id="KW-0812">Transmembrane</keyword>
<dbReference type="SMART" id="SM00304">
    <property type="entry name" value="HAMP"/>
    <property type="match status" value="1"/>
</dbReference>
<dbReference type="CDD" id="cd06225">
    <property type="entry name" value="HAMP"/>
    <property type="match status" value="1"/>
</dbReference>
<dbReference type="PROSITE" id="PS50109">
    <property type="entry name" value="HIS_KIN"/>
    <property type="match status" value="1"/>
</dbReference>
<feature type="transmembrane region" description="Helical" evidence="11">
    <location>
        <begin position="67"/>
        <end position="86"/>
    </location>
</feature>
<dbReference type="SMART" id="SM00388">
    <property type="entry name" value="HisKA"/>
    <property type="match status" value="1"/>
</dbReference>
<dbReference type="SMART" id="SM00387">
    <property type="entry name" value="HATPase_c"/>
    <property type="match status" value="1"/>
</dbReference>
<name>I0GUM7_SELRL</name>
<dbReference type="OrthoDB" id="335833at2"/>
<organism evidence="14 15">
    <name type="scientific">Selenomonas ruminantium subsp. lactilytica (strain NBRC 103574 / TAM6421)</name>
    <dbReference type="NCBI Taxonomy" id="927704"/>
    <lineage>
        <taxon>Bacteria</taxon>
        <taxon>Bacillati</taxon>
        <taxon>Bacillota</taxon>
        <taxon>Negativicutes</taxon>
        <taxon>Selenomonadales</taxon>
        <taxon>Selenomonadaceae</taxon>
        <taxon>Selenomonas</taxon>
    </lineage>
</organism>
<dbReference type="GO" id="GO:0000155">
    <property type="term" value="F:phosphorelay sensor kinase activity"/>
    <property type="evidence" value="ECO:0007669"/>
    <property type="project" value="InterPro"/>
</dbReference>
<dbReference type="PRINTS" id="PR00344">
    <property type="entry name" value="BCTRLSENSOR"/>
</dbReference>
<keyword evidence="4" id="KW-0597">Phosphoprotein</keyword>
<evidence type="ECO:0000256" key="5">
    <source>
        <dbReference type="ARBA" id="ARBA00022679"/>
    </source>
</evidence>
<keyword evidence="9" id="KW-0902">Two-component regulatory system</keyword>
<dbReference type="Pfam" id="PF02518">
    <property type="entry name" value="HATPase_c"/>
    <property type="match status" value="1"/>
</dbReference>
<evidence type="ECO:0000256" key="3">
    <source>
        <dbReference type="ARBA" id="ARBA00012438"/>
    </source>
</evidence>
<dbReference type="Pfam" id="PF00512">
    <property type="entry name" value="HisKA"/>
    <property type="match status" value="1"/>
</dbReference>
<reference evidence="14 15" key="1">
    <citation type="submission" date="2011-10" db="EMBL/GenBank/DDBJ databases">
        <title>Whole genome sequence of Selenomonas ruminantium subsp. lactilytica TAM6421.</title>
        <authorList>
            <person name="Oguchi A."/>
            <person name="Ankai A."/>
            <person name="Kaneko J."/>
            <person name="Yamada-Narita S."/>
            <person name="Fukui S."/>
            <person name="Takahashi M."/>
            <person name="Onodera T."/>
            <person name="Kojima S."/>
            <person name="Fushimi T."/>
            <person name="Abe N."/>
            <person name="Kamio Y."/>
            <person name="Yamazaki S."/>
            <person name="Fujita N."/>
        </authorList>
    </citation>
    <scope>NUCLEOTIDE SEQUENCE [LARGE SCALE GENOMIC DNA]</scope>
    <source>
        <strain evidence="15">NBRC 103574 / TAM6421</strain>
    </source>
</reference>
<evidence type="ECO:0000259" key="13">
    <source>
        <dbReference type="PROSITE" id="PS50885"/>
    </source>
</evidence>
<feature type="domain" description="HAMP" evidence="13">
    <location>
        <begin position="87"/>
        <end position="139"/>
    </location>
</feature>
<dbReference type="eggNOG" id="COG3850">
    <property type="taxonomic scope" value="Bacteria"/>
</dbReference>
<dbReference type="InterPro" id="IPR003660">
    <property type="entry name" value="HAMP_dom"/>
</dbReference>
<keyword evidence="7 14" id="KW-0418">Kinase</keyword>
<dbReference type="Proteomes" id="UP000007887">
    <property type="component" value="Chromosome"/>
</dbReference>
<evidence type="ECO:0000313" key="15">
    <source>
        <dbReference type="Proteomes" id="UP000007887"/>
    </source>
</evidence>
<keyword evidence="10 11" id="KW-0472">Membrane</keyword>